<accession>T1FIT0</accession>
<evidence type="ECO:0000313" key="5">
    <source>
        <dbReference type="EMBL" id="ESN90124.1"/>
    </source>
</evidence>
<dbReference type="GO" id="GO:0030424">
    <property type="term" value="C:axon"/>
    <property type="evidence" value="ECO:0000318"/>
    <property type="project" value="GO_Central"/>
</dbReference>
<sequence>MSSKILRVVKTCSVAKSLSTRKHIHYNWLLPNHSIKNGAHNATLTLVEPVLAGVYRCWASNEFGADMSNEMLVETFASCHSTDARELVKGSEGGFHILSCPPTPSKICIPEMIQTDDNIYLVNSRSSVVLLALSSKTRNTYQCRNNHILNNSTVKLFTFRFSNPPFQASSTPHLVYQSADMVVEENSNVSLECIYFLNNRLAEPVKWEVTSGNISYVVRSSHPISNKVASSCYLNINRIQLHQSGAYKCVLVDSSAEAEAKKGRVTMLTVRSMFQAALSIAFVHVQLKERFPSCGFNTSSIVVPHNHIVSFICDGVSPSPSFSPSLSKSTSLTTLTLSSSPPMFNPSDHETILFFSSPQPTATDSSTAWHTEWYINGVFIKDSIDKTRLDINCSFSSFVLTVNVNNGLRSMFHSVRVQVADTKLFDTTSASTSAATTATPSTTSTSTTKTSTTHTTSIITESPQLRNLEIPTMPTKAVPSTIQYLPTIIPTKPAIAESYIIYISKK</sequence>
<evidence type="ECO:0000313" key="7">
    <source>
        <dbReference type="Proteomes" id="UP000015101"/>
    </source>
</evidence>
<dbReference type="PANTHER" id="PTHR44170">
    <property type="entry name" value="PROTEIN SIDEKICK"/>
    <property type="match status" value="1"/>
</dbReference>
<name>T1FIT0_HELRO</name>
<dbReference type="AlphaFoldDB" id="T1FIT0"/>
<dbReference type="EnsemblMetazoa" id="HelroT182820">
    <property type="protein sequence ID" value="HelroP182820"/>
    <property type="gene ID" value="HelroG182820"/>
</dbReference>
<dbReference type="GO" id="GO:0098632">
    <property type="term" value="F:cell-cell adhesion mediator activity"/>
    <property type="evidence" value="ECO:0000318"/>
    <property type="project" value="GO_Central"/>
</dbReference>
<evidence type="ECO:0000256" key="3">
    <source>
        <dbReference type="SAM" id="MobiDB-lite"/>
    </source>
</evidence>
<dbReference type="SUPFAM" id="SSF48726">
    <property type="entry name" value="Immunoglobulin"/>
    <property type="match status" value="1"/>
</dbReference>
<dbReference type="InterPro" id="IPR003599">
    <property type="entry name" value="Ig_sub"/>
</dbReference>
<dbReference type="InterPro" id="IPR036179">
    <property type="entry name" value="Ig-like_dom_sf"/>
</dbReference>
<dbReference type="SMART" id="SM00409">
    <property type="entry name" value="IG"/>
    <property type="match status" value="1"/>
</dbReference>
<dbReference type="InParanoid" id="T1FIT0"/>
<dbReference type="EMBL" id="AMQM01008422">
    <property type="status" value="NOT_ANNOTATED_CDS"/>
    <property type="molecule type" value="Genomic_DNA"/>
</dbReference>
<dbReference type="GO" id="GO:0007156">
    <property type="term" value="P:homophilic cell adhesion via plasma membrane adhesion molecules"/>
    <property type="evidence" value="ECO:0000318"/>
    <property type="project" value="GO_Central"/>
</dbReference>
<gene>
    <name evidence="6" type="primary">20208729</name>
    <name evidence="5" type="ORF">HELRODRAFT_182820</name>
</gene>
<dbReference type="GO" id="GO:0005886">
    <property type="term" value="C:plasma membrane"/>
    <property type="evidence" value="ECO:0000318"/>
    <property type="project" value="GO_Central"/>
</dbReference>
<dbReference type="OrthoDB" id="10012075at2759"/>
<evidence type="ECO:0000256" key="2">
    <source>
        <dbReference type="ARBA" id="ARBA00023157"/>
    </source>
</evidence>
<dbReference type="HOGENOM" id="CLU_538924_0_0_1"/>
<dbReference type="PANTHER" id="PTHR44170:SF55">
    <property type="entry name" value="OBSCURIN ISOFORM X2"/>
    <property type="match status" value="1"/>
</dbReference>
<proteinExistence type="predicted"/>
<reference evidence="6" key="3">
    <citation type="submission" date="2015-06" db="UniProtKB">
        <authorList>
            <consortium name="EnsemblMetazoa"/>
        </authorList>
    </citation>
    <scope>IDENTIFICATION</scope>
</reference>
<organism evidence="6 7">
    <name type="scientific">Helobdella robusta</name>
    <name type="common">Californian leech</name>
    <dbReference type="NCBI Taxonomy" id="6412"/>
    <lineage>
        <taxon>Eukaryota</taxon>
        <taxon>Metazoa</taxon>
        <taxon>Spiralia</taxon>
        <taxon>Lophotrochozoa</taxon>
        <taxon>Annelida</taxon>
        <taxon>Clitellata</taxon>
        <taxon>Hirudinea</taxon>
        <taxon>Rhynchobdellida</taxon>
        <taxon>Glossiphoniidae</taxon>
        <taxon>Helobdella</taxon>
    </lineage>
</organism>
<dbReference type="RefSeq" id="XP_009031794.1">
    <property type="nucleotide sequence ID" value="XM_009033546.1"/>
</dbReference>
<dbReference type="CTD" id="20208729"/>
<evidence type="ECO:0000313" key="6">
    <source>
        <dbReference type="EnsemblMetazoa" id="HelroP182820"/>
    </source>
</evidence>
<dbReference type="GO" id="GO:0070593">
    <property type="term" value="P:dendrite self-avoidance"/>
    <property type="evidence" value="ECO:0000318"/>
    <property type="project" value="GO_Central"/>
</dbReference>
<feature type="region of interest" description="Disordered" evidence="3">
    <location>
        <begin position="434"/>
        <end position="457"/>
    </location>
</feature>
<dbReference type="PROSITE" id="PS50835">
    <property type="entry name" value="IG_LIKE"/>
    <property type="match status" value="1"/>
</dbReference>
<dbReference type="InterPro" id="IPR013783">
    <property type="entry name" value="Ig-like_fold"/>
</dbReference>
<reference evidence="7" key="1">
    <citation type="submission" date="2012-12" db="EMBL/GenBank/DDBJ databases">
        <authorList>
            <person name="Hellsten U."/>
            <person name="Grimwood J."/>
            <person name="Chapman J.A."/>
            <person name="Shapiro H."/>
            <person name="Aerts A."/>
            <person name="Otillar R.P."/>
            <person name="Terry A.Y."/>
            <person name="Boore J.L."/>
            <person name="Simakov O."/>
            <person name="Marletaz F."/>
            <person name="Cho S.-J."/>
            <person name="Edsinger-Gonzales E."/>
            <person name="Havlak P."/>
            <person name="Kuo D.-H."/>
            <person name="Larsson T."/>
            <person name="Lv J."/>
            <person name="Arendt D."/>
            <person name="Savage R."/>
            <person name="Osoegawa K."/>
            <person name="de Jong P."/>
            <person name="Lindberg D.R."/>
            <person name="Seaver E.C."/>
            <person name="Weisblat D.A."/>
            <person name="Putnam N.H."/>
            <person name="Grigoriev I.V."/>
            <person name="Rokhsar D.S."/>
        </authorList>
    </citation>
    <scope>NUCLEOTIDE SEQUENCE</scope>
</reference>
<dbReference type="GeneID" id="20208729"/>
<dbReference type="Gene3D" id="2.60.40.10">
    <property type="entry name" value="Immunoglobulins"/>
    <property type="match status" value="1"/>
</dbReference>
<keyword evidence="1" id="KW-0677">Repeat</keyword>
<dbReference type="Proteomes" id="UP000015101">
    <property type="component" value="Unassembled WGS sequence"/>
</dbReference>
<dbReference type="STRING" id="6412.T1FIT0"/>
<feature type="domain" description="Ig-like" evidence="4">
    <location>
        <begin position="172"/>
        <end position="266"/>
    </location>
</feature>
<evidence type="ECO:0000256" key="1">
    <source>
        <dbReference type="ARBA" id="ARBA00022737"/>
    </source>
</evidence>
<dbReference type="InterPro" id="IPR007110">
    <property type="entry name" value="Ig-like_dom"/>
</dbReference>
<protein>
    <recommendedName>
        <fullName evidence="4">Ig-like domain-containing protein</fullName>
    </recommendedName>
</protein>
<reference evidence="5 7" key="2">
    <citation type="journal article" date="2013" name="Nature">
        <title>Insights into bilaterian evolution from three spiralian genomes.</title>
        <authorList>
            <person name="Simakov O."/>
            <person name="Marletaz F."/>
            <person name="Cho S.J."/>
            <person name="Edsinger-Gonzales E."/>
            <person name="Havlak P."/>
            <person name="Hellsten U."/>
            <person name="Kuo D.H."/>
            <person name="Larsson T."/>
            <person name="Lv J."/>
            <person name="Arendt D."/>
            <person name="Savage R."/>
            <person name="Osoegawa K."/>
            <person name="de Jong P."/>
            <person name="Grimwood J."/>
            <person name="Chapman J.A."/>
            <person name="Shapiro H."/>
            <person name="Aerts A."/>
            <person name="Otillar R.P."/>
            <person name="Terry A.Y."/>
            <person name="Boore J.L."/>
            <person name="Grigoriev I.V."/>
            <person name="Lindberg D.R."/>
            <person name="Seaver E.C."/>
            <person name="Weisblat D.A."/>
            <person name="Putnam N.H."/>
            <person name="Rokhsar D.S."/>
        </authorList>
    </citation>
    <scope>NUCLEOTIDE SEQUENCE</scope>
</reference>
<dbReference type="EMBL" id="KB097773">
    <property type="protein sequence ID" value="ESN90124.1"/>
    <property type="molecule type" value="Genomic_DNA"/>
</dbReference>
<keyword evidence="2" id="KW-1015">Disulfide bond</keyword>
<keyword evidence="7" id="KW-1185">Reference proteome</keyword>
<dbReference type="KEGG" id="hro:HELRODRAFT_182820"/>
<evidence type="ECO:0000259" key="4">
    <source>
        <dbReference type="PROSITE" id="PS50835"/>
    </source>
</evidence>
<dbReference type="GO" id="GO:0007411">
    <property type="term" value="P:axon guidance"/>
    <property type="evidence" value="ECO:0000318"/>
    <property type="project" value="GO_Central"/>
</dbReference>